<sequence>MQTIIDEKAGKGEIRLTKRNLTEIIQDDRLKGFDVNQDSGEVKETNKAKIHYSKTGVHLVPFSLVPEDEK</sequence>
<dbReference type="InterPro" id="IPR029100">
    <property type="entry name" value="Ntox50"/>
</dbReference>
<dbReference type="Proteomes" id="UP000464374">
    <property type="component" value="Chromosome"/>
</dbReference>
<evidence type="ECO:0000313" key="2">
    <source>
        <dbReference type="EMBL" id="QHX42883.1"/>
    </source>
</evidence>
<dbReference type="RefSeq" id="WP_162663129.1">
    <property type="nucleotide sequence ID" value="NZ_CP048020.1"/>
</dbReference>
<reference evidence="2 3" key="1">
    <citation type="submission" date="2020-01" db="EMBL/GenBank/DDBJ databases">
        <title>Complete genome sequence of a human oral phylogroup 1 Treponema sp. strain ATCC 700766, originally isolated from periodontitis dental plaque.</title>
        <authorList>
            <person name="Chan Y."/>
            <person name="Huo Y.-B."/>
            <person name="Yu X.-L."/>
            <person name="Zeng H."/>
            <person name="Leung W.-K."/>
            <person name="Watt R.M."/>
        </authorList>
    </citation>
    <scope>NUCLEOTIDE SEQUENCE [LARGE SCALE GENOMIC DNA]</scope>
    <source>
        <strain evidence="2 3">OMZ 804</strain>
    </source>
</reference>
<dbReference type="EMBL" id="CP048020">
    <property type="protein sequence ID" value="QHX42883.1"/>
    <property type="molecule type" value="Genomic_DNA"/>
</dbReference>
<dbReference type="AlphaFoldDB" id="A0A6P1Y0Y7"/>
<proteinExistence type="predicted"/>
<dbReference type="KEGG" id="trz:GWP43_04810"/>
<evidence type="ECO:0000313" key="3">
    <source>
        <dbReference type="Proteomes" id="UP000464374"/>
    </source>
</evidence>
<gene>
    <name evidence="2" type="ORF">GWP43_04810</name>
</gene>
<evidence type="ECO:0000259" key="1">
    <source>
        <dbReference type="Pfam" id="PF15542"/>
    </source>
</evidence>
<name>A0A6P1Y0Y7_9SPIR</name>
<dbReference type="Pfam" id="PF15542">
    <property type="entry name" value="Ntox50"/>
    <property type="match status" value="1"/>
</dbReference>
<feature type="domain" description="Bacterial toxin 50" evidence="1">
    <location>
        <begin position="2"/>
        <end position="61"/>
    </location>
</feature>
<organism evidence="2 3">
    <name type="scientific">Treponema vincentii</name>
    <dbReference type="NCBI Taxonomy" id="69710"/>
    <lineage>
        <taxon>Bacteria</taxon>
        <taxon>Pseudomonadati</taxon>
        <taxon>Spirochaetota</taxon>
        <taxon>Spirochaetia</taxon>
        <taxon>Spirochaetales</taxon>
        <taxon>Treponemataceae</taxon>
        <taxon>Treponema</taxon>
    </lineage>
</organism>
<protein>
    <recommendedName>
        <fullName evidence="1">Bacterial toxin 50 domain-containing protein</fullName>
    </recommendedName>
</protein>
<accession>A0A6P1Y0Y7</accession>